<feature type="transmembrane region" description="Helical" evidence="7">
    <location>
        <begin position="178"/>
        <end position="196"/>
    </location>
</feature>
<accession>A0A1M6BZ42</accession>
<dbReference type="RefSeq" id="WP_073024385.1">
    <property type="nucleotide sequence ID" value="NZ_FQZS01000004.1"/>
</dbReference>
<comment type="subcellular location">
    <subcellularLocation>
        <location evidence="1">Cell membrane</location>
        <topology evidence="1">Multi-pass membrane protein</topology>
    </subcellularLocation>
</comment>
<keyword evidence="4 7" id="KW-0812">Transmembrane</keyword>
<evidence type="ECO:0000256" key="5">
    <source>
        <dbReference type="ARBA" id="ARBA00022989"/>
    </source>
</evidence>
<evidence type="ECO:0000256" key="4">
    <source>
        <dbReference type="ARBA" id="ARBA00022692"/>
    </source>
</evidence>
<reference evidence="9 10" key="1">
    <citation type="submission" date="2016-11" db="EMBL/GenBank/DDBJ databases">
        <authorList>
            <person name="Jaros S."/>
            <person name="Januszkiewicz K."/>
            <person name="Wedrychowicz H."/>
        </authorList>
    </citation>
    <scope>NUCLEOTIDE SEQUENCE [LARGE SCALE GENOMIC DNA]</scope>
    <source>
        <strain evidence="9 10">DSM 19022</strain>
    </source>
</reference>
<keyword evidence="10" id="KW-1185">Reference proteome</keyword>
<dbReference type="AlphaFoldDB" id="A0A1M6BZ42"/>
<keyword evidence="3" id="KW-1003">Cell membrane</keyword>
<feature type="domain" description="VTT" evidence="8">
    <location>
        <begin position="38"/>
        <end position="163"/>
    </location>
</feature>
<evidence type="ECO:0000256" key="2">
    <source>
        <dbReference type="ARBA" id="ARBA00010792"/>
    </source>
</evidence>
<feature type="transmembrane region" description="Helical" evidence="7">
    <location>
        <begin position="57"/>
        <end position="79"/>
    </location>
</feature>
<evidence type="ECO:0000313" key="9">
    <source>
        <dbReference type="EMBL" id="SHI54066.1"/>
    </source>
</evidence>
<dbReference type="InterPro" id="IPR032816">
    <property type="entry name" value="VTT_dom"/>
</dbReference>
<evidence type="ECO:0000313" key="10">
    <source>
        <dbReference type="Proteomes" id="UP000184442"/>
    </source>
</evidence>
<sequence>MTNIFEALFNYLIEITGEVGYIGVIVLVGLEYACFPMPSEIILPFVGFLASSGKMSYLGVLAASTLAGILGSLICYYIGYFGGKPILDKIGDKVPSSRKSIFAAKNTFDKYDKLSVMIARVLPLARTYISIPAGIARMSMLKFISFSSIGIVVWNTVLISLGYYLGTNWMMVEQIMEKYTIFIAVILIIFAAIYFFNKRKK</sequence>
<organism evidence="9 10">
    <name type="scientific">Lutispora thermophila DSM 19022</name>
    <dbReference type="NCBI Taxonomy" id="1122184"/>
    <lineage>
        <taxon>Bacteria</taxon>
        <taxon>Bacillati</taxon>
        <taxon>Bacillota</taxon>
        <taxon>Clostridia</taxon>
        <taxon>Lutisporales</taxon>
        <taxon>Lutisporaceae</taxon>
        <taxon>Lutispora</taxon>
    </lineage>
</organism>
<keyword evidence="6 7" id="KW-0472">Membrane</keyword>
<proteinExistence type="inferred from homology"/>
<evidence type="ECO:0000256" key="3">
    <source>
        <dbReference type="ARBA" id="ARBA00022475"/>
    </source>
</evidence>
<dbReference type="STRING" id="1122184.SAMN02745176_00611"/>
<dbReference type="InterPro" id="IPR051311">
    <property type="entry name" value="DedA_domain"/>
</dbReference>
<comment type="similarity">
    <text evidence="2">Belongs to the DedA family.</text>
</comment>
<dbReference type="EMBL" id="FQZS01000004">
    <property type="protein sequence ID" value="SHI54066.1"/>
    <property type="molecule type" value="Genomic_DNA"/>
</dbReference>
<gene>
    <name evidence="9" type="ORF">SAMN02745176_00611</name>
</gene>
<evidence type="ECO:0000259" key="8">
    <source>
        <dbReference type="Pfam" id="PF09335"/>
    </source>
</evidence>
<dbReference type="OrthoDB" id="9813426at2"/>
<dbReference type="Proteomes" id="UP000184442">
    <property type="component" value="Unassembled WGS sequence"/>
</dbReference>
<evidence type="ECO:0000256" key="1">
    <source>
        <dbReference type="ARBA" id="ARBA00004651"/>
    </source>
</evidence>
<dbReference type="Pfam" id="PF09335">
    <property type="entry name" value="VTT_dom"/>
    <property type="match status" value="1"/>
</dbReference>
<dbReference type="PANTHER" id="PTHR42709">
    <property type="entry name" value="ALKALINE PHOSPHATASE LIKE PROTEIN"/>
    <property type="match status" value="1"/>
</dbReference>
<protein>
    <submittedName>
        <fullName evidence="9">Membrane protein DedA, SNARE-associated domain</fullName>
    </submittedName>
</protein>
<feature type="transmembrane region" description="Helical" evidence="7">
    <location>
        <begin position="143"/>
        <end position="166"/>
    </location>
</feature>
<evidence type="ECO:0000256" key="7">
    <source>
        <dbReference type="SAM" id="Phobius"/>
    </source>
</evidence>
<dbReference type="PANTHER" id="PTHR42709:SF6">
    <property type="entry name" value="UNDECAPRENYL PHOSPHATE TRANSPORTER A"/>
    <property type="match status" value="1"/>
</dbReference>
<dbReference type="GO" id="GO:0005886">
    <property type="term" value="C:plasma membrane"/>
    <property type="evidence" value="ECO:0007669"/>
    <property type="project" value="UniProtKB-SubCell"/>
</dbReference>
<name>A0A1M6BZ42_9FIRM</name>
<keyword evidence="5 7" id="KW-1133">Transmembrane helix</keyword>
<evidence type="ECO:0000256" key="6">
    <source>
        <dbReference type="ARBA" id="ARBA00023136"/>
    </source>
</evidence>